<organism evidence="2 3">
    <name type="scientific">Aspergillus ibericus CBS 121593</name>
    <dbReference type="NCBI Taxonomy" id="1448316"/>
    <lineage>
        <taxon>Eukaryota</taxon>
        <taxon>Fungi</taxon>
        <taxon>Dikarya</taxon>
        <taxon>Ascomycota</taxon>
        <taxon>Pezizomycotina</taxon>
        <taxon>Eurotiomycetes</taxon>
        <taxon>Eurotiomycetidae</taxon>
        <taxon>Eurotiales</taxon>
        <taxon>Aspergillaceae</taxon>
        <taxon>Aspergillus</taxon>
        <taxon>Aspergillus subgen. Circumdati</taxon>
    </lineage>
</organism>
<feature type="compositionally biased region" description="Basic residues" evidence="1">
    <location>
        <begin position="143"/>
        <end position="152"/>
    </location>
</feature>
<evidence type="ECO:0000313" key="3">
    <source>
        <dbReference type="Proteomes" id="UP000249402"/>
    </source>
</evidence>
<sequence length="174" mass="18209">MASGPSSILNVIAFSEPTNGAGHVAKSSLATEPVKDIEPTPSSNFDEAKHTSETTSAQQISDTANAVPKESAGEPRVGNKRAYEPTSPPVDADRTGTEKATEPAPKRQNTDAEDARAPHGPSAPTAAKNTKRGQATNRDNKKGGRPKKAKATVKRDLPTDGIGSRTRSRTKIAS</sequence>
<dbReference type="AlphaFoldDB" id="A0A395H266"/>
<dbReference type="Proteomes" id="UP000249402">
    <property type="component" value="Unassembled WGS sequence"/>
</dbReference>
<feature type="compositionally biased region" description="Polar residues" evidence="1">
    <location>
        <begin position="53"/>
        <end position="64"/>
    </location>
</feature>
<dbReference type="EMBL" id="KZ824434">
    <property type="protein sequence ID" value="RAL01710.1"/>
    <property type="molecule type" value="Genomic_DNA"/>
</dbReference>
<name>A0A395H266_9EURO</name>
<evidence type="ECO:0000313" key="2">
    <source>
        <dbReference type="EMBL" id="RAL01710.1"/>
    </source>
</evidence>
<accession>A0A395H266</accession>
<reference evidence="2 3" key="1">
    <citation type="submission" date="2018-02" db="EMBL/GenBank/DDBJ databases">
        <title>The genomes of Aspergillus section Nigri reveals drivers in fungal speciation.</title>
        <authorList>
            <consortium name="DOE Joint Genome Institute"/>
            <person name="Vesth T.C."/>
            <person name="Nybo J."/>
            <person name="Theobald S."/>
            <person name="Brandl J."/>
            <person name="Frisvad J.C."/>
            <person name="Nielsen K.F."/>
            <person name="Lyhne E.K."/>
            <person name="Kogle M.E."/>
            <person name="Kuo A."/>
            <person name="Riley R."/>
            <person name="Clum A."/>
            <person name="Nolan M."/>
            <person name="Lipzen A."/>
            <person name="Salamov A."/>
            <person name="Henrissat B."/>
            <person name="Wiebenga A."/>
            <person name="De vries R.P."/>
            <person name="Grigoriev I.V."/>
            <person name="Mortensen U.H."/>
            <person name="Andersen M.R."/>
            <person name="Baker S.E."/>
        </authorList>
    </citation>
    <scope>NUCLEOTIDE SEQUENCE [LARGE SCALE GENOMIC DNA]</scope>
    <source>
        <strain evidence="2 3">CBS 121593</strain>
    </source>
</reference>
<dbReference type="RefSeq" id="XP_025576037.1">
    <property type="nucleotide sequence ID" value="XM_025720859.1"/>
</dbReference>
<dbReference type="STRING" id="1448316.A0A395H266"/>
<feature type="compositionally biased region" description="Basic and acidic residues" evidence="1">
    <location>
        <begin position="91"/>
        <end position="117"/>
    </location>
</feature>
<dbReference type="GeneID" id="37225724"/>
<dbReference type="OrthoDB" id="4498621at2759"/>
<evidence type="ECO:0000256" key="1">
    <source>
        <dbReference type="SAM" id="MobiDB-lite"/>
    </source>
</evidence>
<gene>
    <name evidence="2" type="ORF">BO80DRAFT_434265</name>
</gene>
<dbReference type="VEuPathDB" id="FungiDB:BO80DRAFT_434265"/>
<proteinExistence type="predicted"/>
<protein>
    <submittedName>
        <fullName evidence="2">Uncharacterized protein</fullName>
    </submittedName>
</protein>
<keyword evidence="3" id="KW-1185">Reference proteome</keyword>
<feature type="region of interest" description="Disordered" evidence="1">
    <location>
        <begin position="15"/>
        <end position="174"/>
    </location>
</feature>